<keyword evidence="6" id="KW-0539">Nucleus</keyword>
<comment type="caution">
    <text evidence="8">The sequence shown here is derived from an EMBL/GenBank/DDBJ whole genome shotgun (WGS) entry which is preliminary data.</text>
</comment>
<evidence type="ECO:0000313" key="8">
    <source>
        <dbReference type="EMBL" id="KAJ3643942.1"/>
    </source>
</evidence>
<dbReference type="PANTHER" id="PTHR13204:SF1">
    <property type="entry name" value="ESTER HYDROLASE C11ORF54"/>
    <property type="match status" value="1"/>
</dbReference>
<dbReference type="GO" id="GO:0008270">
    <property type="term" value="F:zinc ion binding"/>
    <property type="evidence" value="ECO:0007669"/>
    <property type="project" value="TreeGrafter"/>
</dbReference>
<protein>
    <recommendedName>
        <fullName evidence="7">DUF1907 domain-containing protein</fullName>
    </recommendedName>
</protein>
<evidence type="ECO:0000256" key="5">
    <source>
        <dbReference type="ARBA" id="ARBA00022833"/>
    </source>
</evidence>
<dbReference type="InterPro" id="IPR015021">
    <property type="entry name" value="C11orf54_DUF1907"/>
</dbReference>
<comment type="subcellular location">
    <subcellularLocation>
        <location evidence="1">Nucleus</location>
    </subcellularLocation>
</comment>
<evidence type="ECO:0000256" key="1">
    <source>
        <dbReference type="ARBA" id="ARBA00004123"/>
    </source>
</evidence>
<dbReference type="Proteomes" id="UP001168821">
    <property type="component" value="Unassembled WGS sequence"/>
</dbReference>
<organism evidence="8 9">
    <name type="scientific">Zophobas morio</name>
    <dbReference type="NCBI Taxonomy" id="2755281"/>
    <lineage>
        <taxon>Eukaryota</taxon>
        <taxon>Metazoa</taxon>
        <taxon>Ecdysozoa</taxon>
        <taxon>Arthropoda</taxon>
        <taxon>Hexapoda</taxon>
        <taxon>Insecta</taxon>
        <taxon>Pterygota</taxon>
        <taxon>Neoptera</taxon>
        <taxon>Endopterygota</taxon>
        <taxon>Coleoptera</taxon>
        <taxon>Polyphaga</taxon>
        <taxon>Cucujiformia</taxon>
        <taxon>Tenebrionidae</taxon>
        <taxon>Zophobas</taxon>
    </lineage>
</organism>
<dbReference type="EMBL" id="JALNTZ010000008">
    <property type="protein sequence ID" value="KAJ3643942.1"/>
    <property type="molecule type" value="Genomic_DNA"/>
</dbReference>
<dbReference type="SMART" id="SM01168">
    <property type="entry name" value="DUF1907"/>
    <property type="match status" value="1"/>
</dbReference>
<dbReference type="AlphaFoldDB" id="A0AA38M638"/>
<accession>A0AA38M638</accession>
<evidence type="ECO:0000256" key="2">
    <source>
        <dbReference type="ARBA" id="ARBA00011245"/>
    </source>
</evidence>
<keyword evidence="9" id="KW-1185">Reference proteome</keyword>
<comment type="subunit">
    <text evidence="2">Monomer.</text>
</comment>
<keyword evidence="4" id="KW-0378">Hydrolase</keyword>
<dbReference type="PANTHER" id="PTHR13204">
    <property type="entry name" value="PTD012 PROTEIN"/>
    <property type="match status" value="1"/>
</dbReference>
<dbReference type="GO" id="GO:0016788">
    <property type="term" value="F:hydrolase activity, acting on ester bonds"/>
    <property type="evidence" value="ECO:0007669"/>
    <property type="project" value="TreeGrafter"/>
</dbReference>
<dbReference type="SUPFAM" id="SSF117856">
    <property type="entry name" value="AF0104/ALDC/Ptd012-like"/>
    <property type="match status" value="1"/>
</dbReference>
<dbReference type="Pfam" id="PF08925">
    <property type="entry name" value="DUF1907"/>
    <property type="match status" value="1"/>
</dbReference>
<proteinExistence type="predicted"/>
<name>A0AA38M638_9CUCU</name>
<keyword evidence="3" id="KW-0479">Metal-binding</keyword>
<dbReference type="GO" id="GO:0005634">
    <property type="term" value="C:nucleus"/>
    <property type="evidence" value="ECO:0007669"/>
    <property type="project" value="UniProtKB-SubCell"/>
</dbReference>
<dbReference type="CDD" id="cd17298">
    <property type="entry name" value="DUF1907"/>
    <property type="match status" value="1"/>
</dbReference>
<keyword evidence="5" id="KW-0862">Zinc</keyword>
<evidence type="ECO:0000256" key="6">
    <source>
        <dbReference type="ARBA" id="ARBA00023242"/>
    </source>
</evidence>
<reference evidence="8" key="1">
    <citation type="journal article" date="2023" name="G3 (Bethesda)">
        <title>Whole genome assemblies of Zophobas morio and Tenebrio molitor.</title>
        <authorList>
            <person name="Kaur S."/>
            <person name="Stinson S.A."/>
            <person name="diCenzo G.C."/>
        </authorList>
    </citation>
    <scope>NUCLEOTIDE SEQUENCE</scope>
    <source>
        <strain evidence="8">QUZm001</strain>
    </source>
</reference>
<evidence type="ECO:0000259" key="7">
    <source>
        <dbReference type="SMART" id="SM01168"/>
    </source>
</evidence>
<sequence length="330" mass="36729">MLINFLQEFSSTMSVNYDTLNIEKKPLDTPPLEELAKVLNKGLKNNFEEVTVEVVDCPDLTQQPFTLAKKGLGGKTKLVEVGGVPYLLPLVQKDKVYDLKKIAPLIGADPAFIIGAGAGPHPYAGVNCEGILNLNIAKGVVDQQTRISKVDPKNEEVPIQEVLPNSETRIALLANLFFSQGEPGKVLKVHAKKRTGEKDFIQAIRETLVSEYTDKVVGLGGVFLLKEGKAKQHVMRDFSKTPINTDEKLNNWLKFYNMSAPLVTVGTLINNDHGLDLRVQHFHSFSHHGEAGHYHIDVTPDTVEYLGYFNTGEEIYRVDRPVETHQFGRD</sequence>
<evidence type="ECO:0000256" key="4">
    <source>
        <dbReference type="ARBA" id="ARBA00022801"/>
    </source>
</evidence>
<gene>
    <name evidence="8" type="ORF">Zmor_026622</name>
</gene>
<feature type="domain" description="DUF1907" evidence="7">
    <location>
        <begin position="38"/>
        <end position="318"/>
    </location>
</feature>
<evidence type="ECO:0000313" key="9">
    <source>
        <dbReference type="Proteomes" id="UP001168821"/>
    </source>
</evidence>
<evidence type="ECO:0000256" key="3">
    <source>
        <dbReference type="ARBA" id="ARBA00022723"/>
    </source>
</evidence>